<organism evidence="3 4">
    <name type="scientific">Micromonospora echinofusca</name>
    <dbReference type="NCBI Taxonomy" id="47858"/>
    <lineage>
        <taxon>Bacteria</taxon>
        <taxon>Bacillati</taxon>
        <taxon>Actinomycetota</taxon>
        <taxon>Actinomycetes</taxon>
        <taxon>Micromonosporales</taxon>
        <taxon>Micromonosporaceae</taxon>
        <taxon>Micromonospora</taxon>
    </lineage>
</organism>
<dbReference type="Proteomes" id="UP000198251">
    <property type="component" value="Chromosome I"/>
</dbReference>
<sequence length="202" mass="21179">MAVSHLRNTPITGKSYTTPADATGGGSGVGTSNVSHDHGGTHFSHPHSRPNGHGNLSLPPSPTDTPDTMCEFGGHRPSSTSAEERAVMPIKGARRQPCRKGFRRFSSPTGAGRGFRVPGFRGGDFGFVAYADTDTAQDVLVRVVGGDTDPGAQTAPLARARELWWLSRAVRAKYTAISRAVPLLLAGYAGAATTAALAIWAR</sequence>
<feature type="compositionally biased region" description="Polar residues" evidence="1">
    <location>
        <begin position="1"/>
        <end position="20"/>
    </location>
</feature>
<gene>
    <name evidence="3" type="ORF">GA0070610_4973</name>
</gene>
<feature type="transmembrane region" description="Helical" evidence="2">
    <location>
        <begin position="181"/>
        <end position="201"/>
    </location>
</feature>
<keyword evidence="2" id="KW-1133">Transmembrane helix</keyword>
<protein>
    <submittedName>
        <fullName evidence="3">Uncharacterized protein</fullName>
    </submittedName>
</protein>
<keyword evidence="4" id="KW-1185">Reference proteome</keyword>
<proteinExistence type="predicted"/>
<reference evidence="3 4" key="1">
    <citation type="submission" date="2016-06" db="EMBL/GenBank/DDBJ databases">
        <authorList>
            <person name="Kjaerup R.B."/>
            <person name="Dalgaard T.S."/>
            <person name="Juul-Madsen H.R."/>
        </authorList>
    </citation>
    <scope>NUCLEOTIDE SEQUENCE [LARGE SCALE GENOMIC DNA]</scope>
    <source>
        <strain evidence="3 4">DSM 43913</strain>
    </source>
</reference>
<evidence type="ECO:0000256" key="1">
    <source>
        <dbReference type="SAM" id="MobiDB-lite"/>
    </source>
</evidence>
<name>A0A1C5GHQ7_MICEH</name>
<evidence type="ECO:0000256" key="2">
    <source>
        <dbReference type="SAM" id="Phobius"/>
    </source>
</evidence>
<evidence type="ECO:0000313" key="4">
    <source>
        <dbReference type="Proteomes" id="UP000198251"/>
    </source>
</evidence>
<keyword evidence="2" id="KW-0472">Membrane</keyword>
<accession>A0A1C5GHQ7</accession>
<evidence type="ECO:0000313" key="3">
    <source>
        <dbReference type="EMBL" id="SCG18626.1"/>
    </source>
</evidence>
<dbReference type="AlphaFoldDB" id="A0A1C5GHQ7"/>
<keyword evidence="2" id="KW-0812">Transmembrane</keyword>
<feature type="region of interest" description="Disordered" evidence="1">
    <location>
        <begin position="1"/>
        <end position="68"/>
    </location>
</feature>
<dbReference type="EMBL" id="LT607733">
    <property type="protein sequence ID" value="SCG18626.1"/>
    <property type="molecule type" value="Genomic_DNA"/>
</dbReference>